<comment type="caution">
    <text evidence="1">The sequence shown here is derived from an EMBL/GenBank/DDBJ whole genome shotgun (WGS) entry which is preliminary data.</text>
</comment>
<proteinExistence type="predicted"/>
<evidence type="ECO:0000313" key="2">
    <source>
        <dbReference type="Proteomes" id="UP000003327"/>
    </source>
</evidence>
<evidence type="ECO:0000313" key="1">
    <source>
        <dbReference type="EMBL" id="EEX19382.1"/>
    </source>
</evidence>
<accession>C9MMJ7</accession>
<dbReference type="STRING" id="649761.HMPREF0973_00829"/>
<dbReference type="AlphaFoldDB" id="C9MMJ7"/>
<sequence length="51" mass="5924">MRQLRQKGTCLPFSCCTWAAKIQRKNDIRRQKGTCLLSSGSSYVRYYCTCL</sequence>
<keyword evidence="2" id="KW-1185">Reference proteome</keyword>
<dbReference type="HOGENOM" id="CLU_3102349_0_0_10"/>
<dbReference type="EMBL" id="ACVA01000016">
    <property type="protein sequence ID" value="EEX19382.1"/>
    <property type="molecule type" value="Genomic_DNA"/>
</dbReference>
<dbReference type="Proteomes" id="UP000003327">
    <property type="component" value="Unassembled WGS sequence"/>
</dbReference>
<gene>
    <name evidence="1" type="ORF">HMPREF0973_00829</name>
</gene>
<organism evidence="1 2">
    <name type="scientific">Prevotella veroralis F0319</name>
    <dbReference type="NCBI Taxonomy" id="649761"/>
    <lineage>
        <taxon>Bacteria</taxon>
        <taxon>Pseudomonadati</taxon>
        <taxon>Bacteroidota</taxon>
        <taxon>Bacteroidia</taxon>
        <taxon>Bacteroidales</taxon>
        <taxon>Prevotellaceae</taxon>
        <taxon>Prevotella</taxon>
    </lineage>
</organism>
<reference evidence="1 2" key="1">
    <citation type="submission" date="2009-09" db="EMBL/GenBank/DDBJ databases">
        <authorList>
            <person name="Weinstock G."/>
            <person name="Sodergren E."/>
            <person name="Clifton S."/>
            <person name="Fulton L."/>
            <person name="Fulton B."/>
            <person name="Courtney L."/>
            <person name="Fronick C."/>
            <person name="Harrison M."/>
            <person name="Strong C."/>
            <person name="Farmer C."/>
            <person name="Delahaunty K."/>
            <person name="Markovic C."/>
            <person name="Hall O."/>
            <person name="Minx P."/>
            <person name="Tomlinson C."/>
            <person name="Mitreva M."/>
            <person name="Nelson J."/>
            <person name="Hou S."/>
            <person name="Wollam A."/>
            <person name="Pepin K.H."/>
            <person name="Johnson M."/>
            <person name="Bhonagiri V."/>
            <person name="Nash W.E."/>
            <person name="Warren W."/>
            <person name="Chinwalla A."/>
            <person name="Mardis E.R."/>
            <person name="Wilson R.K."/>
        </authorList>
    </citation>
    <scope>NUCLEOTIDE SEQUENCE [LARGE SCALE GENOMIC DNA]</scope>
    <source>
        <strain evidence="1 2">F0319</strain>
    </source>
</reference>
<protein>
    <submittedName>
        <fullName evidence="1">Uncharacterized protein</fullName>
    </submittedName>
</protein>
<name>C9MMJ7_9BACT</name>